<evidence type="ECO:0000256" key="4">
    <source>
        <dbReference type="ARBA" id="ARBA00023163"/>
    </source>
</evidence>
<dbReference type="InterPro" id="IPR001789">
    <property type="entry name" value="Sig_transdc_resp-reg_receiver"/>
</dbReference>
<comment type="caution">
    <text evidence="8">The sequence shown here is derived from an EMBL/GenBank/DDBJ whole genome shotgun (WGS) entry which is preliminary data.</text>
</comment>
<evidence type="ECO:0000256" key="1">
    <source>
        <dbReference type="ARBA" id="ARBA00022553"/>
    </source>
</evidence>
<sequence length="214" mass="22764">MVVSPLRVLIADDHEPFRAGLRAVLSLADDIEVAAEAADGATAVAEALRCQPDVVLMDLRMPGLDGIEATRRIVAASPHIGIVVLTMLEDDESVFAALRAGARGYLLKGALRAQLVRAVRAAADGEALLGAGVARRIADFLRPRPPETAFPQLTDREREVLALVAGHRTNPEIARQLGLSAKTVRNHVSNILTKLRVAGRAEAIVQARDAGLGR</sequence>
<feature type="domain" description="HTH luxR-type" evidence="6">
    <location>
        <begin position="146"/>
        <end position="211"/>
    </location>
</feature>
<dbReference type="InterPro" id="IPR000792">
    <property type="entry name" value="Tscrpt_reg_LuxR_C"/>
</dbReference>
<dbReference type="SUPFAM" id="SSF52172">
    <property type="entry name" value="CheY-like"/>
    <property type="match status" value="1"/>
</dbReference>
<dbReference type="Proteomes" id="UP000624709">
    <property type="component" value="Unassembled WGS sequence"/>
</dbReference>
<dbReference type="CDD" id="cd17535">
    <property type="entry name" value="REC_NarL-like"/>
    <property type="match status" value="1"/>
</dbReference>
<dbReference type="InterPro" id="IPR058245">
    <property type="entry name" value="NreC/VraR/RcsB-like_REC"/>
</dbReference>
<feature type="domain" description="Response regulatory" evidence="7">
    <location>
        <begin position="7"/>
        <end position="123"/>
    </location>
</feature>
<proteinExistence type="predicted"/>
<dbReference type="CDD" id="cd06170">
    <property type="entry name" value="LuxR_C_like"/>
    <property type="match status" value="1"/>
</dbReference>
<dbReference type="SUPFAM" id="SSF46894">
    <property type="entry name" value="C-terminal effector domain of the bipartite response regulators"/>
    <property type="match status" value="1"/>
</dbReference>
<evidence type="ECO:0000256" key="3">
    <source>
        <dbReference type="ARBA" id="ARBA00023125"/>
    </source>
</evidence>
<dbReference type="Gene3D" id="3.40.50.2300">
    <property type="match status" value="1"/>
</dbReference>
<evidence type="ECO:0000313" key="9">
    <source>
        <dbReference type="Proteomes" id="UP000624709"/>
    </source>
</evidence>
<dbReference type="EMBL" id="BOMS01000156">
    <property type="protein sequence ID" value="GIE72710.1"/>
    <property type="molecule type" value="Genomic_DNA"/>
</dbReference>
<dbReference type="Pfam" id="PF00196">
    <property type="entry name" value="GerE"/>
    <property type="match status" value="1"/>
</dbReference>
<dbReference type="PROSITE" id="PS50043">
    <property type="entry name" value="HTH_LUXR_2"/>
    <property type="match status" value="1"/>
</dbReference>
<evidence type="ECO:0000256" key="5">
    <source>
        <dbReference type="PROSITE-ProRule" id="PRU00169"/>
    </source>
</evidence>
<keyword evidence="3 8" id="KW-0238">DNA-binding</keyword>
<keyword evidence="9" id="KW-1185">Reference proteome</keyword>
<evidence type="ECO:0000313" key="8">
    <source>
        <dbReference type="EMBL" id="GIE72710.1"/>
    </source>
</evidence>
<dbReference type="InterPro" id="IPR016032">
    <property type="entry name" value="Sig_transdc_resp-reg_C-effctor"/>
</dbReference>
<feature type="modified residue" description="4-aspartylphosphate" evidence="5">
    <location>
        <position position="58"/>
    </location>
</feature>
<dbReference type="SMART" id="SM00448">
    <property type="entry name" value="REC"/>
    <property type="match status" value="1"/>
</dbReference>
<reference evidence="8 9" key="1">
    <citation type="submission" date="2021-01" db="EMBL/GenBank/DDBJ databases">
        <title>Whole genome shotgun sequence of Actinoplanes palleronii NBRC 14916.</title>
        <authorList>
            <person name="Komaki H."/>
            <person name="Tamura T."/>
        </authorList>
    </citation>
    <scope>NUCLEOTIDE SEQUENCE [LARGE SCALE GENOMIC DNA]</scope>
    <source>
        <strain evidence="8 9">NBRC 14916</strain>
    </source>
</reference>
<keyword evidence="1 5" id="KW-0597">Phosphoprotein</keyword>
<name>A0ABQ4BPV7_9ACTN</name>
<dbReference type="InterPro" id="IPR039420">
    <property type="entry name" value="WalR-like"/>
</dbReference>
<dbReference type="PRINTS" id="PR00038">
    <property type="entry name" value="HTHLUXR"/>
</dbReference>
<dbReference type="GO" id="GO:0003677">
    <property type="term" value="F:DNA binding"/>
    <property type="evidence" value="ECO:0007669"/>
    <property type="project" value="UniProtKB-KW"/>
</dbReference>
<accession>A0ABQ4BPV7</accession>
<keyword evidence="4" id="KW-0804">Transcription</keyword>
<organism evidence="8 9">
    <name type="scientific">Actinoplanes palleronii</name>
    <dbReference type="NCBI Taxonomy" id="113570"/>
    <lineage>
        <taxon>Bacteria</taxon>
        <taxon>Bacillati</taxon>
        <taxon>Actinomycetota</taxon>
        <taxon>Actinomycetes</taxon>
        <taxon>Micromonosporales</taxon>
        <taxon>Micromonosporaceae</taxon>
        <taxon>Actinoplanes</taxon>
    </lineage>
</organism>
<dbReference type="SMART" id="SM00421">
    <property type="entry name" value="HTH_LUXR"/>
    <property type="match status" value="1"/>
</dbReference>
<evidence type="ECO:0000259" key="7">
    <source>
        <dbReference type="PROSITE" id="PS50110"/>
    </source>
</evidence>
<evidence type="ECO:0000259" key="6">
    <source>
        <dbReference type="PROSITE" id="PS50043"/>
    </source>
</evidence>
<dbReference type="PANTHER" id="PTHR43214">
    <property type="entry name" value="TWO-COMPONENT RESPONSE REGULATOR"/>
    <property type="match status" value="1"/>
</dbReference>
<dbReference type="InterPro" id="IPR011006">
    <property type="entry name" value="CheY-like_superfamily"/>
</dbReference>
<keyword evidence="2" id="KW-0805">Transcription regulation</keyword>
<dbReference type="Pfam" id="PF00072">
    <property type="entry name" value="Response_reg"/>
    <property type="match status" value="1"/>
</dbReference>
<dbReference type="PROSITE" id="PS50110">
    <property type="entry name" value="RESPONSE_REGULATORY"/>
    <property type="match status" value="1"/>
</dbReference>
<protein>
    <submittedName>
        <fullName evidence="8">DNA-binding response regulator</fullName>
    </submittedName>
</protein>
<evidence type="ECO:0000256" key="2">
    <source>
        <dbReference type="ARBA" id="ARBA00023015"/>
    </source>
</evidence>
<gene>
    <name evidence="8" type="ORF">Apa02nite_088180</name>
</gene>
<dbReference type="PANTHER" id="PTHR43214:SF24">
    <property type="entry name" value="TRANSCRIPTIONAL REGULATORY PROTEIN NARL-RELATED"/>
    <property type="match status" value="1"/>
</dbReference>